<evidence type="ECO:0000256" key="3">
    <source>
        <dbReference type="ARBA" id="ARBA00022664"/>
    </source>
</evidence>
<dbReference type="GO" id="GO:0003723">
    <property type="term" value="F:RNA binding"/>
    <property type="evidence" value="ECO:0007669"/>
    <property type="project" value="UniProtKB-KW"/>
</dbReference>
<dbReference type="GO" id="GO:0005654">
    <property type="term" value="C:nucleoplasm"/>
    <property type="evidence" value="ECO:0000318"/>
    <property type="project" value="GO_Central"/>
</dbReference>
<dbReference type="AlphaFoldDB" id="A0A7M7P5E2"/>
<keyword evidence="6" id="KW-0508">mRNA splicing</keyword>
<feature type="compositionally biased region" description="Basic and acidic residues" evidence="8">
    <location>
        <begin position="384"/>
        <end position="397"/>
    </location>
</feature>
<name>A0A7M7P5E2_STRPU</name>
<organism evidence="9 10">
    <name type="scientific">Strongylocentrotus purpuratus</name>
    <name type="common">Purple sea urchin</name>
    <dbReference type="NCBI Taxonomy" id="7668"/>
    <lineage>
        <taxon>Eukaryota</taxon>
        <taxon>Metazoa</taxon>
        <taxon>Echinodermata</taxon>
        <taxon>Eleutherozoa</taxon>
        <taxon>Echinozoa</taxon>
        <taxon>Echinoidea</taxon>
        <taxon>Euechinoidea</taxon>
        <taxon>Echinacea</taxon>
        <taxon>Camarodonta</taxon>
        <taxon>Echinidea</taxon>
        <taxon>Strongylocentrotidae</taxon>
        <taxon>Strongylocentrotus</taxon>
    </lineage>
</organism>
<dbReference type="FunFam" id="3.30.70.330:FF:000424">
    <property type="entry name" value="RNA-binding protein 48 isoform X4"/>
    <property type="match status" value="1"/>
</dbReference>
<feature type="compositionally biased region" description="Polar residues" evidence="8">
    <location>
        <begin position="406"/>
        <end position="434"/>
    </location>
</feature>
<dbReference type="GeneID" id="576908"/>
<reference evidence="10" key="1">
    <citation type="submission" date="2015-02" db="EMBL/GenBank/DDBJ databases">
        <title>Genome sequencing for Strongylocentrotus purpuratus.</title>
        <authorList>
            <person name="Murali S."/>
            <person name="Liu Y."/>
            <person name="Vee V."/>
            <person name="English A."/>
            <person name="Wang M."/>
            <person name="Skinner E."/>
            <person name="Han Y."/>
            <person name="Muzny D.M."/>
            <person name="Worley K.C."/>
            <person name="Gibbs R.A."/>
        </authorList>
    </citation>
    <scope>NUCLEOTIDE SEQUENCE</scope>
</reference>
<evidence type="ECO:0000256" key="7">
    <source>
        <dbReference type="ARBA" id="ARBA00035004"/>
    </source>
</evidence>
<dbReference type="KEGG" id="spu:576908"/>
<dbReference type="CDD" id="cd12442">
    <property type="entry name" value="RRM_RBM48"/>
    <property type="match status" value="1"/>
</dbReference>
<keyword evidence="5" id="KW-0694">RNA-binding</keyword>
<protein>
    <recommendedName>
        <fullName evidence="2">RNA-binding protein 48</fullName>
    </recommendedName>
</protein>
<dbReference type="GO" id="GO:0006397">
    <property type="term" value="P:mRNA processing"/>
    <property type="evidence" value="ECO:0007669"/>
    <property type="project" value="UniProtKB-KW"/>
</dbReference>
<dbReference type="OrthoDB" id="78358at2759"/>
<keyword evidence="4" id="KW-0747">Spliceosome</keyword>
<dbReference type="EnsemblMetazoa" id="XM_030989823">
    <property type="protein sequence ID" value="XP_030845683"/>
    <property type="gene ID" value="LOC576908"/>
</dbReference>
<evidence type="ECO:0000256" key="4">
    <source>
        <dbReference type="ARBA" id="ARBA00022728"/>
    </source>
</evidence>
<feature type="compositionally biased region" description="Polar residues" evidence="8">
    <location>
        <begin position="312"/>
        <end position="324"/>
    </location>
</feature>
<dbReference type="Gene3D" id="3.30.70.330">
    <property type="match status" value="1"/>
</dbReference>
<dbReference type="GO" id="GO:0008380">
    <property type="term" value="P:RNA splicing"/>
    <property type="evidence" value="ECO:0007669"/>
    <property type="project" value="UniProtKB-KW"/>
</dbReference>
<evidence type="ECO:0000313" key="9">
    <source>
        <dbReference type="EnsemblMetazoa" id="XP_030845683"/>
    </source>
</evidence>
<reference evidence="9" key="2">
    <citation type="submission" date="2021-01" db="UniProtKB">
        <authorList>
            <consortium name="EnsemblMetazoa"/>
        </authorList>
    </citation>
    <scope>IDENTIFICATION</scope>
</reference>
<comment type="function">
    <text evidence="7">As a component of the minor spliceosome, involved in the splicing of U12-type introns in pre-mRNAs.</text>
</comment>
<evidence type="ECO:0000256" key="6">
    <source>
        <dbReference type="ARBA" id="ARBA00023187"/>
    </source>
</evidence>
<sequence length="530" mass="59285">MDASTGKTPSSRKHRNVCPDRPLYRDGRRDRAVKVFTINQESRYLLVHGVPDINITDELLKLLSLYGVIEEYRTLDDDSTAEEFTKTHWIKYANIQAARVAKRKMDDHSFYGGFLHVSYAPESESIQHTREKLQQRRMDVARRLRKLAQERAPDVDDSIETVGALSSTTETNDTYLDGPSPMTAWMSIPPPQQIHSACHGPPLVTAEGGYDQGHRHSIHEHGNPDQEIMRFPPSLPEPPRRLPPWQWNIPSQPDFPRLRTKHDTLPVGYNPFPEGGGQPNQAGMEHPHQNQSSVSAAPTGAFVGPLRPPERSSINPTLDSYTQSPLPPGQRYMYRESGARPKDGSTRSKQTTGSGHHESMEQQNDYQQIQTGQCQSVGFQGGYRDADSDHSQSEQRPKLVGKRRLNSNPSSSPDKQTDVTHSNTQCTSSLTSQHAFVPRPVSTRAKRSASSIDEADPQNGHQSPPTLATGDPSFDRTVSSVREQMFQLSEAVVRSSTAPRSVIQTAIIQARNQERMGLLPRPPPTKRQRI</sequence>
<evidence type="ECO:0000256" key="2">
    <source>
        <dbReference type="ARBA" id="ARBA00015189"/>
    </source>
</evidence>
<comment type="similarity">
    <text evidence="1">Belongs to the RBM48 family.</text>
</comment>
<dbReference type="PANTHER" id="PTHR20957">
    <property type="entry name" value="RNA-BINDING PROTEIN 48"/>
    <property type="match status" value="1"/>
</dbReference>
<dbReference type="InterPro" id="IPR012677">
    <property type="entry name" value="Nucleotide-bd_a/b_plait_sf"/>
</dbReference>
<feature type="region of interest" description="Disordered" evidence="8">
    <location>
        <begin position="261"/>
        <end position="475"/>
    </location>
</feature>
<proteinExistence type="inferred from homology"/>
<keyword evidence="10" id="KW-1185">Reference proteome</keyword>
<dbReference type="PANTHER" id="PTHR20957:SF0">
    <property type="entry name" value="RNA-BINDING PROTEIN 48"/>
    <property type="match status" value="1"/>
</dbReference>
<evidence type="ECO:0000256" key="5">
    <source>
        <dbReference type="ARBA" id="ARBA00022884"/>
    </source>
</evidence>
<dbReference type="InParanoid" id="A0A7M7P5E2"/>
<dbReference type="InterPro" id="IPR034264">
    <property type="entry name" value="RBM48_RRM"/>
</dbReference>
<accession>A0A7M7P5E2</accession>
<evidence type="ECO:0000256" key="8">
    <source>
        <dbReference type="SAM" id="MobiDB-lite"/>
    </source>
</evidence>
<feature type="compositionally biased region" description="Polar residues" evidence="8">
    <location>
        <begin position="361"/>
        <end position="378"/>
    </location>
</feature>
<dbReference type="Proteomes" id="UP000007110">
    <property type="component" value="Unassembled WGS sequence"/>
</dbReference>
<evidence type="ECO:0000313" key="10">
    <source>
        <dbReference type="Proteomes" id="UP000007110"/>
    </source>
</evidence>
<dbReference type="GO" id="GO:0005681">
    <property type="term" value="C:spliceosomal complex"/>
    <property type="evidence" value="ECO:0007669"/>
    <property type="project" value="UniProtKB-KW"/>
</dbReference>
<dbReference type="SUPFAM" id="SSF54928">
    <property type="entry name" value="RNA-binding domain, RBD"/>
    <property type="match status" value="1"/>
</dbReference>
<dbReference type="InterPro" id="IPR035979">
    <property type="entry name" value="RBD_domain_sf"/>
</dbReference>
<dbReference type="OMA" id="GHHESME"/>
<evidence type="ECO:0000256" key="1">
    <source>
        <dbReference type="ARBA" id="ARBA00006938"/>
    </source>
</evidence>
<feature type="compositionally biased region" description="Basic and acidic residues" evidence="8">
    <location>
        <begin position="333"/>
        <end position="346"/>
    </location>
</feature>
<feature type="region of interest" description="Disordered" evidence="8">
    <location>
        <begin position="1"/>
        <end position="23"/>
    </location>
</feature>
<dbReference type="InterPro" id="IPR039599">
    <property type="entry name" value="RBM48"/>
</dbReference>
<keyword evidence="3" id="KW-0507">mRNA processing</keyword>
<dbReference type="RefSeq" id="XP_030845683.1">
    <property type="nucleotide sequence ID" value="XM_030989823.1"/>
</dbReference>